<dbReference type="PANTHER" id="PTHR47026">
    <property type="entry name" value="PIGMENTOSA GTPASE REGULATOR-LIKE PROTEIN, PUTATIVE-RELATED"/>
    <property type="match status" value="1"/>
</dbReference>
<feature type="compositionally biased region" description="Polar residues" evidence="1">
    <location>
        <begin position="294"/>
        <end position="305"/>
    </location>
</feature>
<evidence type="ECO:0000313" key="3">
    <source>
        <dbReference type="Proteomes" id="UP001281761"/>
    </source>
</evidence>
<feature type="region of interest" description="Disordered" evidence="1">
    <location>
        <begin position="52"/>
        <end position="71"/>
    </location>
</feature>
<sequence length="305" mass="35552">MTEEEQVNEQAPVDEVQEMQKVIDKLVKSIDKYAKNGQYLQADNAQKQLASAKKQLNEKKKTAIQTKHKTEKGDLRAAHDFLLVKFNELWDQQIQVFLKDAQKQQHALEKRQFKEQAELEQQLEDHKGQEPKFSVQLSTLRKSEIHLAMEKKFQEAHKAKVAADELEAKERAQFAFEEEKRIENLKKQQKALHAQELSTLQRRLEREKRELMDQKKNDSGLLDQKYQNSLRETESKQKNEMIQFEKSIAAEPEVKIKIEDPSKSKNTESKKPLKTESTQKKQDTPGKTGKFSDMISTRPTPGNRQ</sequence>
<name>A0ABQ9YL67_9EUKA</name>
<dbReference type="PANTHER" id="PTHR47026:SF2">
    <property type="entry name" value="FLAGELLAR ASSOCIATED PROTEIN"/>
    <property type="match status" value="1"/>
</dbReference>
<gene>
    <name evidence="2" type="ORF">BLNAU_416</name>
</gene>
<reference evidence="2 3" key="1">
    <citation type="journal article" date="2022" name="bioRxiv">
        <title>Genomics of Preaxostyla Flagellates Illuminates Evolutionary Transitions and the Path Towards Mitochondrial Loss.</title>
        <authorList>
            <person name="Novak L.V.F."/>
            <person name="Treitli S.C."/>
            <person name="Pyrih J."/>
            <person name="Halakuc P."/>
            <person name="Pipaliya S.V."/>
            <person name="Vacek V."/>
            <person name="Brzon O."/>
            <person name="Soukal P."/>
            <person name="Eme L."/>
            <person name="Dacks J.B."/>
            <person name="Karnkowska A."/>
            <person name="Elias M."/>
            <person name="Hampl V."/>
        </authorList>
    </citation>
    <scope>NUCLEOTIDE SEQUENCE [LARGE SCALE GENOMIC DNA]</scope>
    <source>
        <strain evidence="2">NAU3</strain>
        <tissue evidence="2">Gut</tissue>
    </source>
</reference>
<evidence type="ECO:0000256" key="1">
    <source>
        <dbReference type="SAM" id="MobiDB-lite"/>
    </source>
</evidence>
<organism evidence="2 3">
    <name type="scientific">Blattamonas nauphoetae</name>
    <dbReference type="NCBI Taxonomy" id="2049346"/>
    <lineage>
        <taxon>Eukaryota</taxon>
        <taxon>Metamonada</taxon>
        <taxon>Preaxostyla</taxon>
        <taxon>Oxymonadida</taxon>
        <taxon>Blattamonas</taxon>
    </lineage>
</organism>
<dbReference type="Proteomes" id="UP001281761">
    <property type="component" value="Unassembled WGS sequence"/>
</dbReference>
<feature type="compositionally biased region" description="Basic and acidic residues" evidence="1">
    <location>
        <begin position="203"/>
        <end position="218"/>
    </location>
</feature>
<keyword evidence="3" id="KW-1185">Reference proteome</keyword>
<proteinExistence type="predicted"/>
<evidence type="ECO:0000313" key="2">
    <source>
        <dbReference type="EMBL" id="KAK2964500.1"/>
    </source>
</evidence>
<protein>
    <submittedName>
        <fullName evidence="2">Uncharacterized protein</fullName>
    </submittedName>
</protein>
<dbReference type="EMBL" id="JARBJD010000002">
    <property type="protein sequence ID" value="KAK2964500.1"/>
    <property type="molecule type" value="Genomic_DNA"/>
</dbReference>
<accession>A0ABQ9YL67</accession>
<comment type="caution">
    <text evidence="2">The sequence shown here is derived from an EMBL/GenBank/DDBJ whole genome shotgun (WGS) entry which is preliminary data.</text>
</comment>
<feature type="compositionally biased region" description="Basic and acidic residues" evidence="1">
    <location>
        <begin position="252"/>
        <end position="284"/>
    </location>
</feature>
<feature type="region of interest" description="Disordered" evidence="1">
    <location>
        <begin position="203"/>
        <end position="305"/>
    </location>
</feature>